<proteinExistence type="inferred from homology"/>
<dbReference type="Proteomes" id="UP000199421">
    <property type="component" value="Unassembled WGS sequence"/>
</dbReference>
<dbReference type="AlphaFoldDB" id="A0A1H7IVI8"/>
<evidence type="ECO:0000256" key="2">
    <source>
        <dbReference type="ARBA" id="ARBA00007362"/>
    </source>
</evidence>
<feature type="transmembrane region" description="Helical" evidence="6">
    <location>
        <begin position="186"/>
        <end position="205"/>
    </location>
</feature>
<organism evidence="8 9">
    <name type="scientific">Olivibacter domesticus</name>
    <name type="common">Pseudosphingobacterium domesticum</name>
    <dbReference type="NCBI Taxonomy" id="407022"/>
    <lineage>
        <taxon>Bacteria</taxon>
        <taxon>Pseudomonadati</taxon>
        <taxon>Bacteroidota</taxon>
        <taxon>Sphingobacteriia</taxon>
        <taxon>Sphingobacteriales</taxon>
        <taxon>Sphingobacteriaceae</taxon>
        <taxon>Olivibacter</taxon>
    </lineage>
</organism>
<gene>
    <name evidence="8" type="ORF">SAMN05661044_00834</name>
</gene>
<evidence type="ECO:0000256" key="3">
    <source>
        <dbReference type="ARBA" id="ARBA00022692"/>
    </source>
</evidence>
<protein>
    <submittedName>
        <fullName evidence="8">Permease of the drug/metabolite transporter (DMT) superfamily</fullName>
    </submittedName>
</protein>
<feature type="transmembrane region" description="Helical" evidence="6">
    <location>
        <begin position="128"/>
        <end position="147"/>
    </location>
</feature>
<reference evidence="9" key="1">
    <citation type="submission" date="2016-10" db="EMBL/GenBank/DDBJ databases">
        <authorList>
            <person name="Varghese N."/>
            <person name="Submissions S."/>
        </authorList>
    </citation>
    <scope>NUCLEOTIDE SEQUENCE [LARGE SCALE GENOMIC DNA]</scope>
    <source>
        <strain evidence="9">DSM 18733</strain>
    </source>
</reference>
<feature type="transmembrane region" description="Helical" evidence="6">
    <location>
        <begin position="12"/>
        <end position="32"/>
    </location>
</feature>
<evidence type="ECO:0000259" key="7">
    <source>
        <dbReference type="Pfam" id="PF00892"/>
    </source>
</evidence>
<feature type="transmembrane region" description="Helical" evidence="6">
    <location>
        <begin position="249"/>
        <end position="266"/>
    </location>
</feature>
<keyword evidence="4 6" id="KW-1133">Transmembrane helix</keyword>
<dbReference type="EMBL" id="FOAF01000001">
    <property type="protein sequence ID" value="SEK65962.1"/>
    <property type="molecule type" value="Genomic_DNA"/>
</dbReference>
<sequence length="296" mass="33399">MKTLFKQGRYIITGVIFAILWSSASIATKWGLEASQPFVLAIVRFVIAGTIMVFLTHVIFRHRLPSGKEWRQLFIYGVLNIGVYLGLYVLAMQHVSAGLGSLFPATSPVFVSIISAIVYQQKIKRETILSLGLCLIGIMIASYPLLLKSYASTIGLMLLLLSMLSYSFGSVYFSRKYWADLHILTINGWQTILGGVLLLPLMLFYYDTTLNEFNTKFLGAVIWLAIIVSIGAVQLWLYLIKEDAIRSSFWLFLCPIFGFIMAWLFMNEPINVFTILGVSLVILGLYTVQRKNFSNK</sequence>
<feature type="transmembrane region" description="Helical" evidence="6">
    <location>
        <begin position="73"/>
        <end position="91"/>
    </location>
</feature>
<dbReference type="OrthoDB" id="1098926at2"/>
<dbReference type="Pfam" id="PF00892">
    <property type="entry name" value="EamA"/>
    <property type="match status" value="2"/>
</dbReference>
<comment type="subcellular location">
    <subcellularLocation>
        <location evidence="1">Membrane</location>
        <topology evidence="1">Multi-pass membrane protein</topology>
    </subcellularLocation>
</comment>
<feature type="transmembrane region" description="Helical" evidence="6">
    <location>
        <begin position="97"/>
        <end position="119"/>
    </location>
</feature>
<comment type="similarity">
    <text evidence="2">Belongs to the EamA transporter family.</text>
</comment>
<dbReference type="PANTHER" id="PTHR32322">
    <property type="entry name" value="INNER MEMBRANE TRANSPORTER"/>
    <property type="match status" value="1"/>
</dbReference>
<dbReference type="InterPro" id="IPR037185">
    <property type="entry name" value="EmrE-like"/>
</dbReference>
<feature type="domain" description="EamA" evidence="7">
    <location>
        <begin position="154"/>
        <end position="287"/>
    </location>
</feature>
<evidence type="ECO:0000313" key="8">
    <source>
        <dbReference type="EMBL" id="SEK65962.1"/>
    </source>
</evidence>
<dbReference type="SUPFAM" id="SSF103481">
    <property type="entry name" value="Multidrug resistance efflux transporter EmrE"/>
    <property type="match status" value="2"/>
</dbReference>
<accession>A0A1H7IVI8</accession>
<dbReference type="InterPro" id="IPR000620">
    <property type="entry name" value="EamA_dom"/>
</dbReference>
<feature type="transmembrane region" description="Helical" evidence="6">
    <location>
        <begin position="217"/>
        <end position="237"/>
    </location>
</feature>
<feature type="transmembrane region" description="Helical" evidence="6">
    <location>
        <begin position="153"/>
        <end position="174"/>
    </location>
</feature>
<dbReference type="PANTHER" id="PTHR32322:SF2">
    <property type="entry name" value="EAMA DOMAIN-CONTAINING PROTEIN"/>
    <property type="match status" value="1"/>
</dbReference>
<evidence type="ECO:0000256" key="4">
    <source>
        <dbReference type="ARBA" id="ARBA00022989"/>
    </source>
</evidence>
<keyword evidence="3 6" id="KW-0812">Transmembrane</keyword>
<keyword evidence="9" id="KW-1185">Reference proteome</keyword>
<evidence type="ECO:0000313" key="9">
    <source>
        <dbReference type="Proteomes" id="UP000199421"/>
    </source>
</evidence>
<feature type="transmembrane region" description="Helical" evidence="6">
    <location>
        <begin position="272"/>
        <end position="288"/>
    </location>
</feature>
<dbReference type="InterPro" id="IPR050638">
    <property type="entry name" value="AA-Vitamin_Transporters"/>
</dbReference>
<dbReference type="STRING" id="407022.SAMN05661044_00834"/>
<evidence type="ECO:0000256" key="6">
    <source>
        <dbReference type="SAM" id="Phobius"/>
    </source>
</evidence>
<name>A0A1H7IVI8_OLID1</name>
<evidence type="ECO:0000256" key="1">
    <source>
        <dbReference type="ARBA" id="ARBA00004141"/>
    </source>
</evidence>
<dbReference type="GO" id="GO:0016020">
    <property type="term" value="C:membrane"/>
    <property type="evidence" value="ECO:0007669"/>
    <property type="project" value="UniProtKB-SubCell"/>
</dbReference>
<feature type="transmembrane region" description="Helical" evidence="6">
    <location>
        <begin position="38"/>
        <end position="61"/>
    </location>
</feature>
<dbReference type="RefSeq" id="WP_093318672.1">
    <property type="nucleotide sequence ID" value="NZ_FOAF01000001.1"/>
</dbReference>
<evidence type="ECO:0000256" key="5">
    <source>
        <dbReference type="ARBA" id="ARBA00023136"/>
    </source>
</evidence>
<keyword evidence="5 6" id="KW-0472">Membrane</keyword>
<feature type="domain" description="EamA" evidence="7">
    <location>
        <begin position="10"/>
        <end position="142"/>
    </location>
</feature>